<dbReference type="EnsemblPlants" id="OPUNC03G15370.1">
    <property type="protein sequence ID" value="OPUNC03G15370.1"/>
    <property type="gene ID" value="OPUNC03G15370"/>
</dbReference>
<organism evidence="2">
    <name type="scientific">Oryza punctata</name>
    <name type="common">Red rice</name>
    <dbReference type="NCBI Taxonomy" id="4537"/>
    <lineage>
        <taxon>Eukaryota</taxon>
        <taxon>Viridiplantae</taxon>
        <taxon>Streptophyta</taxon>
        <taxon>Embryophyta</taxon>
        <taxon>Tracheophyta</taxon>
        <taxon>Spermatophyta</taxon>
        <taxon>Magnoliopsida</taxon>
        <taxon>Liliopsida</taxon>
        <taxon>Poales</taxon>
        <taxon>Poaceae</taxon>
        <taxon>BOP clade</taxon>
        <taxon>Oryzoideae</taxon>
        <taxon>Oryzeae</taxon>
        <taxon>Oryzinae</taxon>
        <taxon>Oryza</taxon>
    </lineage>
</organism>
<protein>
    <submittedName>
        <fullName evidence="2">Uncharacterized protein</fullName>
    </submittedName>
</protein>
<dbReference type="AlphaFoldDB" id="A0A0E0KD71"/>
<evidence type="ECO:0000256" key="1">
    <source>
        <dbReference type="SAM" id="Phobius"/>
    </source>
</evidence>
<feature type="transmembrane region" description="Helical" evidence="1">
    <location>
        <begin position="61"/>
        <end position="82"/>
    </location>
</feature>
<proteinExistence type="predicted"/>
<reference evidence="2" key="2">
    <citation type="submission" date="2018-05" db="EMBL/GenBank/DDBJ databases">
        <title>OpunRS2 (Oryza punctata Reference Sequence Version 2).</title>
        <authorList>
            <person name="Zhang J."/>
            <person name="Kudrna D."/>
            <person name="Lee S."/>
            <person name="Talag J."/>
            <person name="Welchert J."/>
            <person name="Wing R.A."/>
        </authorList>
    </citation>
    <scope>NUCLEOTIDE SEQUENCE [LARGE SCALE GENOMIC DNA]</scope>
</reference>
<keyword evidence="1" id="KW-0472">Membrane</keyword>
<evidence type="ECO:0000313" key="3">
    <source>
        <dbReference type="Proteomes" id="UP000026962"/>
    </source>
</evidence>
<sequence>MLAARSVRTARILPCCTSNNGRARTSRPNRAVPPRPPKIPTYFDPTTPHALVRGCQNPTRLLPFPSLLGFPCFLALIGLPVFPPICRSNFGVEGRGGIAMAGNARGDSSWFLV</sequence>
<reference evidence="2" key="1">
    <citation type="submission" date="2015-04" db="UniProtKB">
        <authorList>
            <consortium name="EnsemblPlants"/>
        </authorList>
    </citation>
    <scope>IDENTIFICATION</scope>
</reference>
<dbReference type="Gramene" id="OPUNC03G15370.1">
    <property type="protein sequence ID" value="OPUNC03G15370.1"/>
    <property type="gene ID" value="OPUNC03G15370"/>
</dbReference>
<name>A0A0E0KD71_ORYPU</name>
<accession>A0A0E0KD71</accession>
<keyword evidence="1" id="KW-0812">Transmembrane</keyword>
<keyword evidence="1" id="KW-1133">Transmembrane helix</keyword>
<dbReference type="Proteomes" id="UP000026962">
    <property type="component" value="Chromosome 3"/>
</dbReference>
<keyword evidence="3" id="KW-1185">Reference proteome</keyword>
<dbReference type="HOGENOM" id="CLU_2137549_0_0_1"/>
<evidence type="ECO:0000313" key="2">
    <source>
        <dbReference type="EnsemblPlants" id="OPUNC03G15370.1"/>
    </source>
</evidence>